<sequence>MTASMKSIGTKQKALNINLDRSIYGSFAEIGAGQDVAANFFKAGGASGTIAKTISAYDMAFSDAIYGEEESGKYVCEPRLMKMLTREFKLLRVRLTETANEKRFFAFANTVSALNYQKTNDAHGWIGLRFQLKPNGPVNNVVIHVNMLDNDNILQQQALGVIGVNLLYGCYFLHADPEKLLLSLLDDLSTDRIEIDMIRFEGDDFADVDNRLMSLYLVKHGYTQAAVFGPDGTVMQPYDALAKKHIVAIRGRFRPVTNIFLDMLKKGQAQFEQESDVDDDKICVLSELTLRSLEDGSHHINEKDFLDRVDILCSLGQTVLISNFHEYFKLVAFLTKFSRLKMALIMGMPNLEYIFEEKHYNQNDGGILSAFAYLFGPNIKLYLYPTIDDGGAVLNLKTFKAAPHLRGLLQYLIDNKKLEDIKKSDEKLMNIRTDKVLAMIQQGAGDWEKLVPESVGKLIKEHALFGFPQ</sequence>
<dbReference type="RefSeq" id="WP_377983120.1">
    <property type="nucleotide sequence ID" value="NZ_JBBKXZ010000002.1"/>
</dbReference>
<accession>A0ABW6DBE7</accession>
<keyword evidence="2" id="KW-1185">Reference proteome</keyword>
<protein>
    <submittedName>
        <fullName evidence="1">TonB-dependent receptor</fullName>
    </submittedName>
</protein>
<evidence type="ECO:0000313" key="1">
    <source>
        <dbReference type="EMBL" id="MFD3394236.1"/>
    </source>
</evidence>
<keyword evidence="1" id="KW-0675">Receptor</keyword>
<reference evidence="1 2" key="1">
    <citation type="submission" date="2024-03" db="EMBL/GenBank/DDBJ databases">
        <title>Aquirufa genome sequencing.</title>
        <authorList>
            <person name="Pitt A."/>
            <person name="Hahn M.W."/>
        </authorList>
    </citation>
    <scope>NUCLEOTIDE SEQUENCE [LARGE SCALE GENOMIC DNA]</scope>
    <source>
        <strain evidence="1 2">OSTEICH-129V</strain>
    </source>
</reference>
<proteinExistence type="predicted"/>
<name>A0ABW6DBE7_9BACT</name>
<organism evidence="1 2">
    <name type="scientific">Aquirufa avitistagni</name>
    <dbReference type="NCBI Taxonomy" id="3104728"/>
    <lineage>
        <taxon>Bacteria</taxon>
        <taxon>Pseudomonadati</taxon>
        <taxon>Bacteroidota</taxon>
        <taxon>Cytophagia</taxon>
        <taxon>Cytophagales</taxon>
        <taxon>Flectobacillaceae</taxon>
        <taxon>Aquirufa</taxon>
    </lineage>
</organism>
<comment type="caution">
    <text evidence="1">The sequence shown here is derived from an EMBL/GenBank/DDBJ whole genome shotgun (WGS) entry which is preliminary data.</text>
</comment>
<dbReference type="EMBL" id="JBBKXZ010000002">
    <property type="protein sequence ID" value="MFD3394236.1"/>
    <property type="molecule type" value="Genomic_DNA"/>
</dbReference>
<evidence type="ECO:0000313" key="2">
    <source>
        <dbReference type="Proteomes" id="UP001598138"/>
    </source>
</evidence>
<dbReference type="Proteomes" id="UP001598138">
    <property type="component" value="Unassembled WGS sequence"/>
</dbReference>
<gene>
    <name evidence="1" type="ORF">U0R10_06360</name>
</gene>